<dbReference type="GeneID" id="85497379"/>
<dbReference type="SMART" id="SM00066">
    <property type="entry name" value="GAL4"/>
    <property type="match status" value="1"/>
</dbReference>
<feature type="domain" description="Zn(2)-C6 fungal-type" evidence="4">
    <location>
        <begin position="16"/>
        <end position="46"/>
    </location>
</feature>
<dbReference type="InterPro" id="IPR021858">
    <property type="entry name" value="Fun_TF"/>
</dbReference>
<dbReference type="Proteomes" id="UP001233271">
    <property type="component" value="Chromosome 5"/>
</dbReference>
<dbReference type="InterPro" id="IPR036864">
    <property type="entry name" value="Zn2-C6_fun-type_DNA-bd_sf"/>
</dbReference>
<dbReference type="GO" id="GO:0008270">
    <property type="term" value="F:zinc ion binding"/>
    <property type="evidence" value="ECO:0007669"/>
    <property type="project" value="InterPro"/>
</dbReference>
<dbReference type="PROSITE" id="PS00463">
    <property type="entry name" value="ZN2_CY6_FUNGAL_1"/>
    <property type="match status" value="1"/>
</dbReference>
<protein>
    <recommendedName>
        <fullName evidence="4">Zn(2)-C6 fungal-type domain-containing protein</fullName>
    </recommendedName>
</protein>
<dbReference type="RefSeq" id="XP_060458774.1">
    <property type="nucleotide sequence ID" value="XM_060602374.1"/>
</dbReference>
<evidence type="ECO:0000313" key="5">
    <source>
        <dbReference type="EMBL" id="BEI93509.1"/>
    </source>
</evidence>
<dbReference type="SUPFAM" id="SSF57701">
    <property type="entry name" value="Zn2/Cys6 DNA-binding domain"/>
    <property type="match status" value="1"/>
</dbReference>
<dbReference type="CDD" id="cd12148">
    <property type="entry name" value="fungal_TF_MHR"/>
    <property type="match status" value="1"/>
</dbReference>
<dbReference type="AlphaFoldDB" id="A0AA48QXF5"/>
<sequence length="534" mass="60223">MAQQQDDYQLQRSRNGCLTCRSRRVKCDEVRPVCTRCKTGDRDCEWGPEKPPNPRKRRRPVHVPVSRQQTASGSDASPQVSVATPTTAKGTVTLPPSPSVGPVDTGIEWISHTTRKKLMMDPTMLETFFHKSDEVLTFRHYIQTAEELIAFNPPKNPFNPWVSIHAPLALRNAPGVSPSADALRIALLAVGAVRLRYADDPSNQRAAQRVAGDARRKVLKLLDPILRQPEKYMNEIEGTLAAMLSCIVACTLAADNSWEETLVTAVRLIDRLGGAQKVVSLSLKDQYSVTRFVLEQLAVRDVVACMTLGRRPSIIRQPFEPWFFEIERWSHREVEWESVERLFGVTRGMVDVMARACSLIGTARETQALQSVGGLRAPPPQLQDAANGILGELQVLDQGFNYSPYHTRAQYGNHCYRHAMQIALMRDVLDFDADNERVVSSATAILELVRELDFEEGPTLNWLLWPLMLAGFHLGHEGREPLIRLLEHPGPQKCFDTRACIRLIQEFWDRQDRGVPVSHWEMLRTDAHRCLFAG</sequence>
<dbReference type="CDD" id="cd00067">
    <property type="entry name" value="GAL4"/>
    <property type="match status" value="1"/>
</dbReference>
<dbReference type="EMBL" id="AP028216">
    <property type="protein sequence ID" value="BEI93509.1"/>
    <property type="molecule type" value="Genomic_DNA"/>
</dbReference>
<evidence type="ECO:0000259" key="4">
    <source>
        <dbReference type="PROSITE" id="PS50048"/>
    </source>
</evidence>
<dbReference type="GO" id="GO:0005634">
    <property type="term" value="C:nucleus"/>
    <property type="evidence" value="ECO:0007669"/>
    <property type="project" value="UniProtKB-SubCell"/>
</dbReference>
<name>A0AA48QXF5_9TREE</name>
<dbReference type="Pfam" id="PF00172">
    <property type="entry name" value="Zn_clus"/>
    <property type="match status" value="1"/>
</dbReference>
<keyword evidence="2" id="KW-0539">Nucleus</keyword>
<evidence type="ECO:0000256" key="1">
    <source>
        <dbReference type="ARBA" id="ARBA00004123"/>
    </source>
</evidence>
<dbReference type="InterPro" id="IPR001138">
    <property type="entry name" value="Zn2Cys6_DnaBD"/>
</dbReference>
<dbReference type="PANTHER" id="PTHR37534:SF20">
    <property type="entry name" value="PRO1A C6 ZINK-FINGER PROTEIN"/>
    <property type="match status" value="1"/>
</dbReference>
<accession>A0AA48QXF5</accession>
<feature type="region of interest" description="Disordered" evidence="3">
    <location>
        <begin position="41"/>
        <end position="100"/>
    </location>
</feature>
<evidence type="ECO:0000256" key="3">
    <source>
        <dbReference type="SAM" id="MobiDB-lite"/>
    </source>
</evidence>
<dbReference type="GO" id="GO:0000981">
    <property type="term" value="F:DNA-binding transcription factor activity, RNA polymerase II-specific"/>
    <property type="evidence" value="ECO:0007669"/>
    <property type="project" value="InterPro"/>
</dbReference>
<dbReference type="Gene3D" id="4.10.240.10">
    <property type="entry name" value="Zn(2)-C6 fungal-type DNA-binding domain"/>
    <property type="match status" value="1"/>
</dbReference>
<gene>
    <name evidence="5" type="ORF">CcaverHIS019_0511370</name>
</gene>
<evidence type="ECO:0000256" key="2">
    <source>
        <dbReference type="ARBA" id="ARBA00023242"/>
    </source>
</evidence>
<feature type="compositionally biased region" description="Polar residues" evidence="3">
    <location>
        <begin position="68"/>
        <end position="90"/>
    </location>
</feature>
<dbReference type="Pfam" id="PF11951">
    <property type="entry name" value="Fungal_trans_2"/>
    <property type="match status" value="1"/>
</dbReference>
<dbReference type="PANTHER" id="PTHR37534">
    <property type="entry name" value="TRANSCRIPTIONAL ACTIVATOR PROTEIN UGA3"/>
    <property type="match status" value="1"/>
</dbReference>
<dbReference type="PROSITE" id="PS50048">
    <property type="entry name" value="ZN2_CY6_FUNGAL_2"/>
    <property type="match status" value="1"/>
</dbReference>
<organism evidence="5 6">
    <name type="scientific">Cutaneotrichosporon cavernicola</name>
    <dbReference type="NCBI Taxonomy" id="279322"/>
    <lineage>
        <taxon>Eukaryota</taxon>
        <taxon>Fungi</taxon>
        <taxon>Dikarya</taxon>
        <taxon>Basidiomycota</taxon>
        <taxon>Agaricomycotina</taxon>
        <taxon>Tremellomycetes</taxon>
        <taxon>Trichosporonales</taxon>
        <taxon>Trichosporonaceae</taxon>
        <taxon>Cutaneotrichosporon</taxon>
    </lineage>
</organism>
<evidence type="ECO:0000313" key="6">
    <source>
        <dbReference type="Proteomes" id="UP001233271"/>
    </source>
</evidence>
<comment type="subcellular location">
    <subcellularLocation>
        <location evidence="1">Nucleus</location>
    </subcellularLocation>
</comment>
<proteinExistence type="predicted"/>
<keyword evidence="6" id="KW-1185">Reference proteome</keyword>
<dbReference type="KEGG" id="ccac:CcaHIS019_0511370"/>
<reference evidence="5" key="1">
    <citation type="journal article" date="2023" name="BMC Genomics">
        <title>Chromosome-level genome assemblies of Cutaneotrichosporon spp. (Trichosporonales, Basidiomycota) reveal imbalanced evolution between nucleotide sequences and chromosome synteny.</title>
        <authorList>
            <person name="Kobayashi Y."/>
            <person name="Kayamori A."/>
            <person name="Aoki K."/>
            <person name="Shiwa Y."/>
            <person name="Matsutani M."/>
            <person name="Fujita N."/>
            <person name="Sugita T."/>
            <person name="Iwasaki W."/>
            <person name="Tanaka N."/>
            <person name="Takashima M."/>
        </authorList>
    </citation>
    <scope>NUCLEOTIDE SEQUENCE</scope>
    <source>
        <strain evidence="5">HIS019</strain>
    </source>
</reference>